<keyword evidence="2" id="KW-1185">Reference proteome</keyword>
<evidence type="ECO:0000313" key="2">
    <source>
        <dbReference type="Proteomes" id="UP001164929"/>
    </source>
</evidence>
<comment type="caution">
    <text evidence="1">The sequence shown here is derived from an EMBL/GenBank/DDBJ whole genome shotgun (WGS) entry which is preliminary data.</text>
</comment>
<dbReference type="Proteomes" id="UP001164929">
    <property type="component" value="Chromosome 11"/>
</dbReference>
<proteinExistence type="predicted"/>
<dbReference type="AlphaFoldDB" id="A0AAD6M791"/>
<protein>
    <submittedName>
        <fullName evidence="1">Uncharacterized protein</fullName>
    </submittedName>
</protein>
<reference evidence="1" key="1">
    <citation type="journal article" date="2023" name="Mol. Ecol. Resour.">
        <title>Chromosome-level genome assembly of a triploid poplar Populus alba 'Berolinensis'.</title>
        <authorList>
            <person name="Chen S."/>
            <person name="Yu Y."/>
            <person name="Wang X."/>
            <person name="Wang S."/>
            <person name="Zhang T."/>
            <person name="Zhou Y."/>
            <person name="He R."/>
            <person name="Meng N."/>
            <person name="Wang Y."/>
            <person name="Liu W."/>
            <person name="Liu Z."/>
            <person name="Liu J."/>
            <person name="Guo Q."/>
            <person name="Huang H."/>
            <person name="Sederoff R.R."/>
            <person name="Wang G."/>
            <person name="Qu G."/>
            <person name="Chen S."/>
        </authorList>
    </citation>
    <scope>NUCLEOTIDE SEQUENCE</scope>
    <source>
        <strain evidence="1">SC-2020</strain>
    </source>
</reference>
<organism evidence="1 2">
    <name type="scientific">Populus alba x Populus x berolinensis</name>
    <dbReference type="NCBI Taxonomy" id="444605"/>
    <lineage>
        <taxon>Eukaryota</taxon>
        <taxon>Viridiplantae</taxon>
        <taxon>Streptophyta</taxon>
        <taxon>Embryophyta</taxon>
        <taxon>Tracheophyta</taxon>
        <taxon>Spermatophyta</taxon>
        <taxon>Magnoliopsida</taxon>
        <taxon>eudicotyledons</taxon>
        <taxon>Gunneridae</taxon>
        <taxon>Pentapetalae</taxon>
        <taxon>rosids</taxon>
        <taxon>fabids</taxon>
        <taxon>Malpighiales</taxon>
        <taxon>Salicaceae</taxon>
        <taxon>Saliceae</taxon>
        <taxon>Populus</taxon>
    </lineage>
</organism>
<evidence type="ECO:0000313" key="1">
    <source>
        <dbReference type="EMBL" id="KAJ6979932.1"/>
    </source>
</evidence>
<gene>
    <name evidence="1" type="ORF">NC653_027923</name>
</gene>
<sequence>MNGQGTCYNSTVACILEYELSPSDLSVKPNLPPLNYTSFATNFTSKLHSLAGAGFPANVPQKVDRQFFFTGGLMQTNVLKTKPVRDQMDL</sequence>
<accession>A0AAD6M791</accession>
<dbReference type="EMBL" id="JAQIZT010000011">
    <property type="protein sequence ID" value="KAJ6979932.1"/>
    <property type="molecule type" value="Genomic_DNA"/>
</dbReference>
<name>A0AAD6M791_9ROSI</name>